<organism evidence="1 2">
    <name type="scientific">Rhodococcus daqingensis</name>
    <dbReference type="NCBI Taxonomy" id="2479363"/>
    <lineage>
        <taxon>Bacteria</taxon>
        <taxon>Bacillati</taxon>
        <taxon>Actinomycetota</taxon>
        <taxon>Actinomycetes</taxon>
        <taxon>Mycobacteriales</taxon>
        <taxon>Nocardiaceae</taxon>
        <taxon>Rhodococcus</taxon>
    </lineage>
</organism>
<accession>A0ABW2S190</accession>
<evidence type="ECO:0000313" key="1">
    <source>
        <dbReference type="EMBL" id="MFC7449732.1"/>
    </source>
</evidence>
<reference evidence="2" key="1">
    <citation type="journal article" date="2019" name="Int. J. Syst. Evol. Microbiol.">
        <title>The Global Catalogue of Microorganisms (GCM) 10K type strain sequencing project: providing services to taxonomists for standard genome sequencing and annotation.</title>
        <authorList>
            <consortium name="The Broad Institute Genomics Platform"/>
            <consortium name="The Broad Institute Genome Sequencing Center for Infectious Disease"/>
            <person name="Wu L."/>
            <person name="Ma J."/>
        </authorList>
    </citation>
    <scope>NUCLEOTIDE SEQUENCE [LARGE SCALE GENOMIC DNA]</scope>
    <source>
        <strain evidence="2">ICMP 19430</strain>
    </source>
</reference>
<dbReference type="Proteomes" id="UP001596484">
    <property type="component" value="Unassembled WGS sequence"/>
</dbReference>
<evidence type="ECO:0000313" key="2">
    <source>
        <dbReference type="Proteomes" id="UP001596484"/>
    </source>
</evidence>
<dbReference type="EMBL" id="JBHTCS010000021">
    <property type="protein sequence ID" value="MFC7449732.1"/>
    <property type="molecule type" value="Genomic_DNA"/>
</dbReference>
<evidence type="ECO:0008006" key="3">
    <source>
        <dbReference type="Google" id="ProtNLM"/>
    </source>
</evidence>
<name>A0ABW2S190_9NOCA</name>
<comment type="caution">
    <text evidence="1">The sequence shown here is derived from an EMBL/GenBank/DDBJ whole genome shotgun (WGS) entry which is preliminary data.</text>
</comment>
<dbReference type="RefSeq" id="WP_378407023.1">
    <property type="nucleotide sequence ID" value="NZ_JBHTCS010000021.1"/>
</dbReference>
<protein>
    <recommendedName>
        <fullName evidence="3">PH domain-containing protein</fullName>
    </recommendedName>
</protein>
<keyword evidence="2" id="KW-1185">Reference proteome</keyword>
<gene>
    <name evidence="1" type="ORF">ACFQS9_17690</name>
</gene>
<proteinExistence type="predicted"/>
<sequence length="147" mass="16700">MRVADLGIIALFAGFATWRTGGLVWMTWWWSWLVLGLWLAHGWWFSRHGNWLAAGAVWVQQDKNWVNTYELTKIRFTVSGLNRVLKLTDSSGRNIYGLVIRDVQSNQPMWDLVYNGILHSVASGDCDISDKARSVLKVPADLGRPPT</sequence>